<comment type="domain">
    <text evidence="15">Consists of three domains; the N-terminal catalytic domain, the editing domain and the C-terminal C-Ala domain. The editing domain removes incorrectly charged amino acids, while the C-Ala domain, along with tRNA(Ala), serves as a bridge to cooperatively bring together the editing and aminoacylation centers thus stimulating deacylation of misacylated tRNAs.</text>
</comment>
<evidence type="ECO:0000256" key="7">
    <source>
        <dbReference type="ARBA" id="ARBA00022741"/>
    </source>
</evidence>
<keyword evidence="9 15" id="KW-0067">ATP-binding</keyword>
<dbReference type="InterPro" id="IPR045864">
    <property type="entry name" value="aa-tRNA-synth_II/BPL/LPL"/>
</dbReference>
<keyword evidence="11 15" id="KW-0648">Protein biosynthesis</keyword>
<dbReference type="InterPro" id="IPR018162">
    <property type="entry name" value="Ala-tRNA-ligase_IIc_anticod-bd"/>
</dbReference>
<keyword evidence="5 15" id="KW-0436">Ligase</keyword>
<evidence type="ECO:0000256" key="13">
    <source>
        <dbReference type="ARBA" id="ARBA00032577"/>
    </source>
</evidence>
<comment type="subunit">
    <text evidence="15">Monomer.</text>
</comment>
<proteinExistence type="inferred from homology"/>
<comment type="similarity">
    <text evidence="1">Belongs to the class-II aminoacyl-tRNA synthetase family. Alax-L subfamily.</text>
</comment>
<dbReference type="PANTHER" id="PTHR11777">
    <property type="entry name" value="ALANYL-TRNA SYNTHETASE"/>
    <property type="match status" value="1"/>
</dbReference>
<dbReference type="InterPro" id="IPR018163">
    <property type="entry name" value="Thr/Ala-tRNA-synth_IIc_edit"/>
</dbReference>
<gene>
    <name evidence="18" type="ORF">Pcinc_034171</name>
</gene>
<dbReference type="InterPro" id="IPR002318">
    <property type="entry name" value="Ala-tRNA-lgiase_IIc"/>
</dbReference>
<dbReference type="Gene3D" id="3.30.930.10">
    <property type="entry name" value="Bira Bifunctional Protein, Domain 2"/>
    <property type="match status" value="1"/>
</dbReference>
<evidence type="ECO:0000256" key="1">
    <source>
        <dbReference type="ARBA" id="ARBA00008429"/>
    </source>
</evidence>
<comment type="catalytic activity">
    <reaction evidence="14 15">
        <text>tRNA(Ala) + L-alanine + ATP = L-alanyl-tRNA(Ala) + AMP + diphosphate</text>
        <dbReference type="Rhea" id="RHEA:12540"/>
        <dbReference type="Rhea" id="RHEA-COMP:9657"/>
        <dbReference type="Rhea" id="RHEA-COMP:9923"/>
        <dbReference type="ChEBI" id="CHEBI:30616"/>
        <dbReference type="ChEBI" id="CHEBI:33019"/>
        <dbReference type="ChEBI" id="CHEBI:57972"/>
        <dbReference type="ChEBI" id="CHEBI:78442"/>
        <dbReference type="ChEBI" id="CHEBI:78497"/>
        <dbReference type="ChEBI" id="CHEBI:456215"/>
        <dbReference type="EC" id="6.1.1.7"/>
    </reaction>
</comment>
<feature type="binding site" evidence="15">
    <location>
        <position position="677"/>
    </location>
    <ligand>
        <name>Zn(2+)</name>
        <dbReference type="ChEBI" id="CHEBI:29105"/>
    </ligand>
</feature>
<dbReference type="GO" id="GO:0005524">
    <property type="term" value="F:ATP binding"/>
    <property type="evidence" value="ECO:0007669"/>
    <property type="project" value="UniProtKB-UniRule"/>
</dbReference>
<dbReference type="EMBL" id="JAWQEG010004938">
    <property type="protein sequence ID" value="KAK3859732.1"/>
    <property type="molecule type" value="Genomic_DNA"/>
</dbReference>
<dbReference type="Gene3D" id="2.40.30.130">
    <property type="match status" value="1"/>
</dbReference>
<dbReference type="HAMAP" id="MF_00036_B">
    <property type="entry name" value="Ala_tRNA_synth_B"/>
    <property type="match status" value="1"/>
</dbReference>
<feature type="domain" description="Alanyl-transfer RNA synthetases family profile" evidence="17">
    <location>
        <begin position="24"/>
        <end position="830"/>
    </location>
</feature>
<keyword evidence="12 15" id="KW-0030">Aminoacyl-tRNA synthetase</keyword>
<dbReference type="Gene3D" id="3.30.980.10">
    <property type="entry name" value="Threonyl-trna Synthetase, Chain A, domain 2"/>
    <property type="match status" value="1"/>
</dbReference>
<evidence type="ECO:0000256" key="4">
    <source>
        <dbReference type="ARBA" id="ARBA00022555"/>
    </source>
</evidence>
<dbReference type="SUPFAM" id="SSF55186">
    <property type="entry name" value="ThrRS/AlaRS common domain"/>
    <property type="match status" value="1"/>
</dbReference>
<keyword evidence="4 15" id="KW-0820">tRNA-binding</keyword>
<evidence type="ECO:0000259" key="17">
    <source>
        <dbReference type="PROSITE" id="PS50860"/>
    </source>
</evidence>
<dbReference type="FunFam" id="3.30.930.10:FF:000011">
    <property type="entry name" value="Alanine--tRNA ligase, cytoplasmic"/>
    <property type="match status" value="1"/>
</dbReference>
<dbReference type="GO" id="GO:0005739">
    <property type="term" value="C:mitochondrion"/>
    <property type="evidence" value="ECO:0007669"/>
    <property type="project" value="TreeGrafter"/>
</dbReference>
<dbReference type="PROSITE" id="PS50860">
    <property type="entry name" value="AA_TRNA_LIGASE_II_ALA"/>
    <property type="match status" value="1"/>
</dbReference>
<dbReference type="Pfam" id="PF01411">
    <property type="entry name" value="tRNA-synt_2c"/>
    <property type="match status" value="2"/>
</dbReference>
<evidence type="ECO:0000256" key="8">
    <source>
        <dbReference type="ARBA" id="ARBA00022833"/>
    </source>
</evidence>
<dbReference type="GO" id="GO:0006419">
    <property type="term" value="P:alanyl-tRNA aminoacylation"/>
    <property type="evidence" value="ECO:0007669"/>
    <property type="project" value="InterPro"/>
</dbReference>
<comment type="caution">
    <text evidence="18">The sequence shown here is derived from an EMBL/GenBank/DDBJ whole genome shotgun (WGS) entry which is preliminary data.</text>
</comment>
<protein>
    <recommendedName>
        <fullName evidence="3">Alanine--tRNA ligase</fullName>
        <ecNumber evidence="2">6.1.1.7</ecNumber>
    </recommendedName>
    <alternativeName>
        <fullName evidence="13">Alanyl-tRNA synthetase</fullName>
    </alternativeName>
</protein>
<dbReference type="InterPro" id="IPR050058">
    <property type="entry name" value="Ala-tRNA_ligase"/>
</dbReference>
<feature type="region of interest" description="Disordered" evidence="16">
    <location>
        <begin position="571"/>
        <end position="590"/>
    </location>
</feature>
<comment type="function">
    <text evidence="15">Catalyzes the attachment of alanine to tRNA(Ala) in a two-step reaction: alanine is first activated by ATP to form Ala-AMP and then transferred to the acceptor end of tRNA(Ala). Also edits incorrectly charged tRNA(Ala) via its editing domain.</text>
</comment>
<keyword evidence="19" id="KW-1185">Reference proteome</keyword>
<evidence type="ECO:0000256" key="16">
    <source>
        <dbReference type="SAM" id="MobiDB-lite"/>
    </source>
</evidence>
<evidence type="ECO:0000313" key="19">
    <source>
        <dbReference type="Proteomes" id="UP001286313"/>
    </source>
</evidence>
<evidence type="ECO:0000313" key="18">
    <source>
        <dbReference type="EMBL" id="KAK3859732.1"/>
    </source>
</evidence>
<dbReference type="InterPro" id="IPR018164">
    <property type="entry name" value="Ala-tRNA-synth_IIc_N"/>
</dbReference>
<dbReference type="PRINTS" id="PR00980">
    <property type="entry name" value="TRNASYNTHALA"/>
</dbReference>
<dbReference type="SUPFAM" id="SSF55681">
    <property type="entry name" value="Class II aaRS and biotin synthetases"/>
    <property type="match status" value="1"/>
</dbReference>
<name>A0AAE1JX85_PETCI</name>
<evidence type="ECO:0000256" key="14">
    <source>
        <dbReference type="ARBA" id="ARBA00048300"/>
    </source>
</evidence>
<dbReference type="InterPro" id="IPR012947">
    <property type="entry name" value="tRNA_SAD"/>
</dbReference>
<dbReference type="InterPro" id="IPR023033">
    <property type="entry name" value="Ala_tRNA_ligase_euk/bac"/>
</dbReference>
<evidence type="ECO:0000256" key="5">
    <source>
        <dbReference type="ARBA" id="ARBA00022598"/>
    </source>
</evidence>
<dbReference type="Proteomes" id="UP001286313">
    <property type="component" value="Unassembled WGS sequence"/>
</dbReference>
<evidence type="ECO:0000256" key="9">
    <source>
        <dbReference type="ARBA" id="ARBA00022840"/>
    </source>
</evidence>
<evidence type="ECO:0000256" key="11">
    <source>
        <dbReference type="ARBA" id="ARBA00022917"/>
    </source>
</evidence>
<dbReference type="GO" id="GO:0000049">
    <property type="term" value="F:tRNA binding"/>
    <property type="evidence" value="ECO:0007669"/>
    <property type="project" value="UniProtKB-KW"/>
</dbReference>
<feature type="binding site" evidence="15">
    <location>
        <position position="787"/>
    </location>
    <ligand>
        <name>Zn(2+)</name>
        <dbReference type="ChEBI" id="CHEBI:29105"/>
    </ligand>
</feature>
<keyword evidence="10 15" id="KW-0694">RNA-binding</keyword>
<evidence type="ECO:0000256" key="12">
    <source>
        <dbReference type="ARBA" id="ARBA00023146"/>
    </source>
</evidence>
<reference evidence="18" key="1">
    <citation type="submission" date="2023-10" db="EMBL/GenBank/DDBJ databases">
        <title>Genome assemblies of two species of porcelain crab, Petrolisthes cinctipes and Petrolisthes manimaculis (Anomura: Porcellanidae).</title>
        <authorList>
            <person name="Angst P."/>
        </authorList>
    </citation>
    <scope>NUCLEOTIDE SEQUENCE</scope>
    <source>
        <strain evidence="18">PB745_01</strain>
        <tissue evidence="18">Gill</tissue>
    </source>
</reference>
<dbReference type="SMART" id="SM00863">
    <property type="entry name" value="tRNA_SAD"/>
    <property type="match status" value="1"/>
</dbReference>
<evidence type="ECO:0000256" key="6">
    <source>
        <dbReference type="ARBA" id="ARBA00022723"/>
    </source>
</evidence>
<dbReference type="EC" id="6.1.1.7" evidence="2"/>
<dbReference type="GO" id="GO:0002161">
    <property type="term" value="F:aminoacyl-tRNA deacylase activity"/>
    <property type="evidence" value="ECO:0007669"/>
    <property type="project" value="TreeGrafter"/>
</dbReference>
<dbReference type="FunFam" id="3.30.980.10:FF:000004">
    <property type="entry name" value="Alanine--tRNA ligase, cytoplasmic"/>
    <property type="match status" value="1"/>
</dbReference>
<dbReference type="InterPro" id="IPR009000">
    <property type="entry name" value="Transl_B-barrel_sf"/>
</dbReference>
<dbReference type="SUPFAM" id="SSF50447">
    <property type="entry name" value="Translation proteins"/>
    <property type="match status" value="1"/>
</dbReference>
<organism evidence="18 19">
    <name type="scientific">Petrolisthes cinctipes</name>
    <name type="common">Flat porcelain crab</name>
    <dbReference type="NCBI Taxonomy" id="88211"/>
    <lineage>
        <taxon>Eukaryota</taxon>
        <taxon>Metazoa</taxon>
        <taxon>Ecdysozoa</taxon>
        <taxon>Arthropoda</taxon>
        <taxon>Crustacea</taxon>
        <taxon>Multicrustacea</taxon>
        <taxon>Malacostraca</taxon>
        <taxon>Eumalacostraca</taxon>
        <taxon>Eucarida</taxon>
        <taxon>Decapoda</taxon>
        <taxon>Pleocyemata</taxon>
        <taxon>Anomura</taxon>
        <taxon>Galatheoidea</taxon>
        <taxon>Porcellanidae</taxon>
        <taxon>Petrolisthes</taxon>
    </lineage>
</organism>
<dbReference type="InterPro" id="IPR018165">
    <property type="entry name" value="Ala-tRNA-synth_IIc_core"/>
</dbReference>
<dbReference type="GO" id="GO:0008270">
    <property type="term" value="F:zinc ion binding"/>
    <property type="evidence" value="ECO:0007669"/>
    <property type="project" value="UniProtKB-UniRule"/>
</dbReference>
<feature type="binding site" evidence="15">
    <location>
        <position position="681"/>
    </location>
    <ligand>
        <name>Zn(2+)</name>
        <dbReference type="ChEBI" id="CHEBI:29105"/>
    </ligand>
</feature>
<feature type="binding site" evidence="15">
    <location>
        <position position="791"/>
    </location>
    <ligand>
        <name>Zn(2+)</name>
        <dbReference type="ChEBI" id="CHEBI:29105"/>
    </ligand>
</feature>
<dbReference type="PANTHER" id="PTHR11777:SF9">
    <property type="entry name" value="ALANINE--TRNA LIGASE, CYTOPLASMIC"/>
    <property type="match status" value="1"/>
</dbReference>
<evidence type="ECO:0000256" key="10">
    <source>
        <dbReference type="ARBA" id="ARBA00022884"/>
    </source>
</evidence>
<dbReference type="SUPFAM" id="SSF101353">
    <property type="entry name" value="Putative anticodon-binding domain of alanyl-tRNA synthetase (AlaRS)"/>
    <property type="match status" value="1"/>
</dbReference>
<accession>A0AAE1JX85</accession>
<evidence type="ECO:0000256" key="15">
    <source>
        <dbReference type="HAMAP-Rule" id="MF_03133"/>
    </source>
</evidence>
<evidence type="ECO:0000256" key="3">
    <source>
        <dbReference type="ARBA" id="ARBA00017959"/>
    </source>
</evidence>
<sequence length="1033" mass="116239">MQRRVNLLRVCVRGAVGCVRGQHWSSHRVRNTFIEYFKNLGHHHVASSPVVPWNDPSLEFVNAGMNQFKSVFLGECASPHTRATSSQRCIRVGGKHNDLAEVGRDTYHHTFFEMLGSWSFGDYFKEDACVMAWRLLTEVYRLPPSRLYVTYFAGDESLALPPDLEVRDIWRAIGVPDERILPFGLRDNFWEMGLVGPCGPCTEIHYDHLDQTASSASQHVNTDTNHVIELWNIVFIQYERLKNGRLRNLDHHYVDTGMGLERLTAVLNGCTSNYDTDLFTPIFSKIQQLSGGCDRYGGRFSEDGRCLDTAYRILADHTRMMTVALADGAFPEQCYPLQKIMRRALTIGCQRFGLGREEESLGKLAEVVVDTLGQAHPELTQRLHTITRIITHEETNYHTVKDSVTHEWNKLIECRPELSAVSDYSCRRIIEGVSEITPHIDTWRKEGQVLPGDVVFNLYRTYGLNLDLIHELAMVYGLKVDQETFETILEEYKINTRKEYLKKLNKGRMVKEEELLDSLRSLGLPTTNDDAKYIYELTPNGYEFPPLETKILALITEEGMVEWVSGVGQEGDTGEKVSGGGNKVREGDRKRRRVSFGTKVGVITESTNFYYEAGGQEGDTGRLYTDSVTVQVDGMDSVGDGYLVHWGTIDGSGRLGAGEAVTCVVDRERRLGCMRHHTATHLLNSAVKSIVDISRQTSSSVTSKECFLHLQTYQPLTPTVIQRAQDLVKRWIGAHSPVNRITVPFQDILKDSGVTLIPGEIYPPSVHVISTSLCDDGDGGVYSLEPCCGTHISNTAHLQDFVVEDVIPLGHNNWRIRGLCGEPAVSAETNGAMTLHQLDKWRAWEQAGDHDRLLGLQKDIEEWLSKNKDLLLPYTVRCTMTQTLEEIRDMLKNSIRVNANAEMRNEVLEVISEQKFGPIVHLVKTNYGSSRPRLVQGHKLVKDRPMLLLARTGQVVVGRSALPQAMAESGVSATDWLRCVEDVLGGSVEAPLDKNPMLVANFRSNELPDLTQTRLEEALEASRKYIEKFACVK</sequence>
<keyword evidence="7 15" id="KW-0547">Nucleotide-binding</keyword>
<dbReference type="AlphaFoldDB" id="A0AAE1JX85"/>
<keyword evidence="8 15" id="KW-0862">Zinc</keyword>
<evidence type="ECO:0000256" key="2">
    <source>
        <dbReference type="ARBA" id="ARBA00013168"/>
    </source>
</evidence>
<comment type="cofactor">
    <cofactor evidence="15">
        <name>Zn(2+)</name>
        <dbReference type="ChEBI" id="CHEBI:29105"/>
    </cofactor>
    <text evidence="15">Binds 1 zinc ion per subunit.</text>
</comment>
<dbReference type="GO" id="GO:0004813">
    <property type="term" value="F:alanine-tRNA ligase activity"/>
    <property type="evidence" value="ECO:0007669"/>
    <property type="project" value="UniProtKB-UniRule"/>
</dbReference>
<dbReference type="CDD" id="cd00673">
    <property type="entry name" value="AlaRS_core"/>
    <property type="match status" value="1"/>
</dbReference>
<keyword evidence="6 15" id="KW-0479">Metal-binding</keyword>